<dbReference type="EMBL" id="MJEH01000031">
    <property type="protein sequence ID" value="OEH92355.1"/>
    <property type="molecule type" value="Genomic_DNA"/>
</dbReference>
<dbReference type="Proteomes" id="UP000095209">
    <property type="component" value="Unassembled WGS sequence"/>
</dbReference>
<organism evidence="2 3">
    <name type="scientific">Bacillus solimangrovi</name>
    <dbReference type="NCBI Taxonomy" id="1305675"/>
    <lineage>
        <taxon>Bacteria</taxon>
        <taxon>Bacillati</taxon>
        <taxon>Bacillota</taxon>
        <taxon>Bacilli</taxon>
        <taxon>Bacillales</taxon>
        <taxon>Bacillaceae</taxon>
        <taxon>Bacillus</taxon>
    </lineage>
</organism>
<dbReference type="PANTHER" id="PTHR43798">
    <property type="entry name" value="MONOACYLGLYCEROL LIPASE"/>
    <property type="match status" value="1"/>
</dbReference>
<dbReference type="InterPro" id="IPR029058">
    <property type="entry name" value="AB_hydrolase_fold"/>
</dbReference>
<reference evidence="2 3" key="1">
    <citation type="submission" date="2016-08" db="EMBL/GenBank/DDBJ databases">
        <title>Genome of Bacillus solimangrovi GH2-4.</title>
        <authorList>
            <person name="Lim S."/>
            <person name="Kim B.-C."/>
        </authorList>
    </citation>
    <scope>NUCLEOTIDE SEQUENCE [LARGE SCALE GENOMIC DNA]</scope>
    <source>
        <strain evidence="2 3">GH2-4</strain>
    </source>
</reference>
<evidence type="ECO:0000259" key="1">
    <source>
        <dbReference type="Pfam" id="PF12146"/>
    </source>
</evidence>
<dbReference type="SUPFAM" id="SSF53474">
    <property type="entry name" value="alpha/beta-Hydrolases"/>
    <property type="match status" value="1"/>
</dbReference>
<dbReference type="Pfam" id="PF12146">
    <property type="entry name" value="Hydrolase_4"/>
    <property type="match status" value="1"/>
</dbReference>
<dbReference type="Gene3D" id="3.40.50.1820">
    <property type="entry name" value="alpha/beta hydrolase"/>
    <property type="match status" value="1"/>
</dbReference>
<dbReference type="PANTHER" id="PTHR43798:SF6">
    <property type="entry name" value="HYDROLASE, PUTATIVE (AFU_ORTHOLOGUE AFUA_4G13070)-RELATED"/>
    <property type="match status" value="1"/>
</dbReference>
<evidence type="ECO:0000313" key="2">
    <source>
        <dbReference type="EMBL" id="OEH92355.1"/>
    </source>
</evidence>
<dbReference type="InterPro" id="IPR050266">
    <property type="entry name" value="AB_hydrolase_sf"/>
</dbReference>
<dbReference type="OrthoDB" id="6191536at2"/>
<sequence length="271" mass="31012">MSYIVVNNVKVNYEVYGSGMPIIMIHGFTVDMRLMKGCMEPVFSEREEGFKRIYIDLPGMGKTKDYEEVHSTDDMLEVVMKFIDTVIPNQSYLVVGESYGGYVARGLIAKRRGNVAGAAFICPMIIPEQSKRKLPAHTIVSKDETFFNQLEKDVREDFSSNVVVLNQHTWERYKKEILVGCNIADEQFLSKILDQYGFTYDIDQVSFEKPSVFLLGKQDSVVGYKDALQLIDHYPKATFAIVEGAGHNLQIEQRLLFDVNINHWLDRITDK</sequence>
<dbReference type="STRING" id="1305675.BFG57_16400"/>
<dbReference type="RefSeq" id="WP_069717638.1">
    <property type="nucleotide sequence ID" value="NZ_MJEH01000031.1"/>
</dbReference>
<accession>A0A1E5LE42</accession>
<dbReference type="InterPro" id="IPR022742">
    <property type="entry name" value="Hydrolase_4"/>
</dbReference>
<keyword evidence="2" id="KW-0378">Hydrolase</keyword>
<comment type="caution">
    <text evidence="2">The sequence shown here is derived from an EMBL/GenBank/DDBJ whole genome shotgun (WGS) entry which is preliminary data.</text>
</comment>
<proteinExistence type="predicted"/>
<keyword evidence="3" id="KW-1185">Reference proteome</keyword>
<feature type="domain" description="Serine aminopeptidase S33" evidence="1">
    <location>
        <begin position="46"/>
        <end position="253"/>
    </location>
</feature>
<evidence type="ECO:0000313" key="3">
    <source>
        <dbReference type="Proteomes" id="UP000095209"/>
    </source>
</evidence>
<name>A0A1E5LE42_9BACI</name>
<protein>
    <submittedName>
        <fullName evidence="2">2-hydroxy-6-oxo-6-phenylhexa-2,4-dienoate hydrolase</fullName>
    </submittedName>
</protein>
<dbReference type="GO" id="GO:0016787">
    <property type="term" value="F:hydrolase activity"/>
    <property type="evidence" value="ECO:0007669"/>
    <property type="project" value="UniProtKB-KW"/>
</dbReference>
<gene>
    <name evidence="2" type="ORF">BFG57_16400</name>
</gene>
<dbReference type="AlphaFoldDB" id="A0A1E5LE42"/>